<evidence type="ECO:0000313" key="9">
    <source>
        <dbReference type="EMBL" id="KAK1388578.1"/>
    </source>
</evidence>
<dbReference type="EMBL" id="JAUIZM010000004">
    <property type="protein sequence ID" value="KAK1388578.1"/>
    <property type="molecule type" value="Genomic_DNA"/>
</dbReference>
<keyword evidence="2" id="KW-0813">Transport</keyword>
<feature type="transmembrane region" description="Helical" evidence="7">
    <location>
        <begin position="7"/>
        <end position="24"/>
    </location>
</feature>
<reference evidence="9" key="1">
    <citation type="submission" date="2023-02" db="EMBL/GenBank/DDBJ databases">
        <title>Genome of toxic invasive species Heracleum sosnowskyi carries increased number of genes despite the absence of recent whole-genome duplications.</title>
        <authorList>
            <person name="Schelkunov M."/>
            <person name="Shtratnikova V."/>
            <person name="Makarenko M."/>
            <person name="Klepikova A."/>
            <person name="Omelchenko D."/>
            <person name="Novikova G."/>
            <person name="Obukhova E."/>
            <person name="Bogdanov V."/>
            <person name="Penin A."/>
            <person name="Logacheva M."/>
        </authorList>
    </citation>
    <scope>NUCLEOTIDE SEQUENCE</scope>
    <source>
        <strain evidence="9">Hsosn_3</strain>
        <tissue evidence="9">Leaf</tissue>
    </source>
</reference>
<keyword evidence="10" id="KW-1185">Reference proteome</keyword>
<evidence type="ECO:0000256" key="5">
    <source>
        <dbReference type="ARBA" id="ARBA00022989"/>
    </source>
</evidence>
<keyword evidence="5 7" id="KW-1133">Transmembrane helix</keyword>
<comment type="subcellular location">
    <subcellularLocation>
        <location evidence="1">Membrane</location>
    </subcellularLocation>
</comment>
<evidence type="ECO:0000256" key="6">
    <source>
        <dbReference type="ARBA" id="ARBA00023136"/>
    </source>
</evidence>
<gene>
    <name evidence="9" type="ORF">POM88_016756</name>
</gene>
<sequence>MVTATTHIITSVIGSGVLSLAWAVAQLGWIAGSFSLCLFSLITLFTSHLLADCYRSSLSGKRNYSYMDVVNSNLAIPLSSFNNVKTIVGSLLPAIKPPIVTHSCAEGLMNQHGPPST</sequence>
<dbReference type="GO" id="GO:0016020">
    <property type="term" value="C:membrane"/>
    <property type="evidence" value="ECO:0007669"/>
    <property type="project" value="UniProtKB-SubCell"/>
</dbReference>
<dbReference type="PANTHER" id="PTHR48017">
    <property type="entry name" value="OS05G0424000 PROTEIN-RELATED"/>
    <property type="match status" value="1"/>
</dbReference>
<dbReference type="Proteomes" id="UP001237642">
    <property type="component" value="Unassembled WGS sequence"/>
</dbReference>
<dbReference type="GO" id="GO:0006865">
    <property type="term" value="P:amino acid transport"/>
    <property type="evidence" value="ECO:0007669"/>
    <property type="project" value="UniProtKB-KW"/>
</dbReference>
<accession>A0AAD8MYR9</accession>
<evidence type="ECO:0000256" key="2">
    <source>
        <dbReference type="ARBA" id="ARBA00022448"/>
    </source>
</evidence>
<evidence type="ECO:0000313" key="10">
    <source>
        <dbReference type="Proteomes" id="UP001237642"/>
    </source>
</evidence>
<keyword evidence="6 7" id="KW-0472">Membrane</keyword>
<evidence type="ECO:0000256" key="7">
    <source>
        <dbReference type="SAM" id="Phobius"/>
    </source>
</evidence>
<comment type="caution">
    <text evidence="9">The sequence shown here is derived from an EMBL/GenBank/DDBJ whole genome shotgun (WGS) entry which is preliminary data.</text>
</comment>
<feature type="transmembrane region" description="Helical" evidence="7">
    <location>
        <begin position="30"/>
        <end position="51"/>
    </location>
</feature>
<name>A0AAD8MYR9_9APIA</name>
<protein>
    <submittedName>
        <fullName evidence="9">Amino acid transporter, transmembrane domain-containing protein</fullName>
    </submittedName>
</protein>
<evidence type="ECO:0000256" key="3">
    <source>
        <dbReference type="ARBA" id="ARBA00022692"/>
    </source>
</evidence>
<feature type="domain" description="Amino acid transporter transmembrane" evidence="8">
    <location>
        <begin position="2"/>
        <end position="76"/>
    </location>
</feature>
<dbReference type="Pfam" id="PF01490">
    <property type="entry name" value="Aa_trans"/>
    <property type="match status" value="1"/>
</dbReference>
<keyword evidence="3 7" id="KW-0812">Transmembrane</keyword>
<proteinExistence type="predicted"/>
<keyword evidence="4" id="KW-0029">Amino-acid transport</keyword>
<dbReference type="AlphaFoldDB" id="A0AAD8MYR9"/>
<evidence type="ECO:0000256" key="1">
    <source>
        <dbReference type="ARBA" id="ARBA00004370"/>
    </source>
</evidence>
<reference evidence="9" key="2">
    <citation type="submission" date="2023-05" db="EMBL/GenBank/DDBJ databases">
        <authorList>
            <person name="Schelkunov M.I."/>
        </authorList>
    </citation>
    <scope>NUCLEOTIDE SEQUENCE</scope>
    <source>
        <strain evidence="9">Hsosn_3</strain>
        <tissue evidence="9">Leaf</tissue>
    </source>
</reference>
<organism evidence="9 10">
    <name type="scientific">Heracleum sosnowskyi</name>
    <dbReference type="NCBI Taxonomy" id="360622"/>
    <lineage>
        <taxon>Eukaryota</taxon>
        <taxon>Viridiplantae</taxon>
        <taxon>Streptophyta</taxon>
        <taxon>Embryophyta</taxon>
        <taxon>Tracheophyta</taxon>
        <taxon>Spermatophyta</taxon>
        <taxon>Magnoliopsida</taxon>
        <taxon>eudicotyledons</taxon>
        <taxon>Gunneridae</taxon>
        <taxon>Pentapetalae</taxon>
        <taxon>asterids</taxon>
        <taxon>campanulids</taxon>
        <taxon>Apiales</taxon>
        <taxon>Apiaceae</taxon>
        <taxon>Apioideae</taxon>
        <taxon>apioid superclade</taxon>
        <taxon>Tordylieae</taxon>
        <taxon>Tordyliinae</taxon>
        <taxon>Heracleum</taxon>
    </lineage>
</organism>
<dbReference type="InterPro" id="IPR013057">
    <property type="entry name" value="AA_transpt_TM"/>
</dbReference>
<evidence type="ECO:0000256" key="4">
    <source>
        <dbReference type="ARBA" id="ARBA00022970"/>
    </source>
</evidence>
<evidence type="ECO:0000259" key="8">
    <source>
        <dbReference type="Pfam" id="PF01490"/>
    </source>
</evidence>